<dbReference type="AlphaFoldDB" id="A0A9D1KZH1"/>
<evidence type="ECO:0000313" key="4">
    <source>
        <dbReference type="EMBL" id="HIU12775.1"/>
    </source>
</evidence>
<protein>
    <submittedName>
        <fullName evidence="4">Alanine racemase</fullName>
    </submittedName>
</protein>
<dbReference type="InterPro" id="IPR022644">
    <property type="entry name" value="De-COase2_N"/>
</dbReference>
<dbReference type="EMBL" id="DVMJ01000010">
    <property type="protein sequence ID" value="HIU12775.1"/>
    <property type="molecule type" value="Genomic_DNA"/>
</dbReference>
<organism evidence="4 5">
    <name type="scientific">Candidatus Fimiplasma intestinipullorum</name>
    <dbReference type="NCBI Taxonomy" id="2840825"/>
    <lineage>
        <taxon>Bacteria</taxon>
        <taxon>Bacillati</taxon>
        <taxon>Bacillota</taxon>
        <taxon>Clostridia</taxon>
        <taxon>Eubacteriales</taxon>
        <taxon>Candidatus Fimiplasma</taxon>
    </lineage>
</organism>
<dbReference type="PANTHER" id="PTHR43727:SF2">
    <property type="entry name" value="GROUP IV DECARBOXYLASE"/>
    <property type="match status" value="1"/>
</dbReference>
<dbReference type="Gene3D" id="3.20.20.10">
    <property type="entry name" value="Alanine racemase"/>
    <property type="match status" value="1"/>
</dbReference>
<dbReference type="SUPFAM" id="SSF51419">
    <property type="entry name" value="PLP-binding barrel"/>
    <property type="match status" value="1"/>
</dbReference>
<comment type="caution">
    <text evidence="4">The sequence shown here is derived from an EMBL/GenBank/DDBJ whole genome shotgun (WGS) entry which is preliminary data.</text>
</comment>
<gene>
    <name evidence="4" type="ORF">IAD15_01720</name>
</gene>
<dbReference type="Gene3D" id="2.40.37.10">
    <property type="entry name" value="Lyase, Ornithine Decarboxylase, Chain A, domain 1"/>
    <property type="match status" value="1"/>
</dbReference>
<feature type="domain" description="Orn/DAP/Arg decarboxylase 2 N-terminal" evidence="3">
    <location>
        <begin position="24"/>
        <end position="254"/>
    </location>
</feature>
<dbReference type="InterPro" id="IPR029066">
    <property type="entry name" value="PLP-binding_barrel"/>
</dbReference>
<evidence type="ECO:0000259" key="3">
    <source>
        <dbReference type="Pfam" id="PF02784"/>
    </source>
</evidence>
<dbReference type="GO" id="GO:0008836">
    <property type="term" value="F:diaminopimelate decarboxylase activity"/>
    <property type="evidence" value="ECO:0007669"/>
    <property type="project" value="TreeGrafter"/>
</dbReference>
<sequence length="391" mass="44533">MNQKLYEHLLNHYPTPFYYFDTDELTHRVQYLRSMLPKRVQLCFAAKANPFLLKVLEDQVDFFEICSPGELDICQNLAIPPEKIVLSGVYKDEHDLESYFEKAQPLHLYTIESIQQYEQLRSLSERYQRRTFVVLRLSSGNQFGLDEASIEQIVASRAQAPFIEIQGIQFFSGTQKRRSHLFEKEMAKLETLMDHLKEKYNFTISLLEYGPGLPVDYFETGIDEAKLLHDLSTLLDRLDPNLEIVLEIGRTMAASCGYYFSRVVDLKQTGEYKYAILDGGIHHLVYYGQSMGLRVPPYEVYPARQGETCIYQICGALCTVNDLLLKAVALPSLAIGDAFIFKMAGAYCPTEGMNLFLSRCLPAIILGDATVHHLVRKALPTSVLNTPKGDL</sequence>
<evidence type="ECO:0000313" key="5">
    <source>
        <dbReference type="Proteomes" id="UP000824175"/>
    </source>
</evidence>
<dbReference type="SUPFAM" id="SSF50621">
    <property type="entry name" value="Alanine racemase C-terminal domain-like"/>
    <property type="match status" value="1"/>
</dbReference>
<comment type="cofactor">
    <cofactor evidence="1">
        <name>pyridoxal 5'-phosphate</name>
        <dbReference type="ChEBI" id="CHEBI:597326"/>
    </cofactor>
</comment>
<evidence type="ECO:0000256" key="2">
    <source>
        <dbReference type="ARBA" id="ARBA00022898"/>
    </source>
</evidence>
<dbReference type="Pfam" id="PF02784">
    <property type="entry name" value="Orn_Arg_deC_N"/>
    <property type="match status" value="1"/>
</dbReference>
<keyword evidence="2" id="KW-0663">Pyridoxal phosphate</keyword>
<reference evidence="4" key="2">
    <citation type="journal article" date="2021" name="PeerJ">
        <title>Extensive microbial diversity within the chicken gut microbiome revealed by metagenomics and culture.</title>
        <authorList>
            <person name="Gilroy R."/>
            <person name="Ravi A."/>
            <person name="Getino M."/>
            <person name="Pursley I."/>
            <person name="Horton D.L."/>
            <person name="Alikhan N.F."/>
            <person name="Baker D."/>
            <person name="Gharbi K."/>
            <person name="Hall N."/>
            <person name="Watson M."/>
            <person name="Adriaenssens E.M."/>
            <person name="Foster-Nyarko E."/>
            <person name="Jarju S."/>
            <person name="Secka A."/>
            <person name="Antonio M."/>
            <person name="Oren A."/>
            <person name="Chaudhuri R.R."/>
            <person name="La Ragione R."/>
            <person name="Hildebrand F."/>
            <person name="Pallen M.J."/>
        </authorList>
    </citation>
    <scope>NUCLEOTIDE SEQUENCE</scope>
    <source>
        <strain evidence="4">CHK195-11698</strain>
    </source>
</reference>
<dbReference type="InterPro" id="IPR009006">
    <property type="entry name" value="Ala_racemase/Decarboxylase_C"/>
</dbReference>
<dbReference type="GO" id="GO:0009089">
    <property type="term" value="P:lysine biosynthetic process via diaminopimelate"/>
    <property type="evidence" value="ECO:0007669"/>
    <property type="project" value="TreeGrafter"/>
</dbReference>
<dbReference type="PANTHER" id="PTHR43727">
    <property type="entry name" value="DIAMINOPIMELATE DECARBOXYLASE"/>
    <property type="match status" value="1"/>
</dbReference>
<evidence type="ECO:0000256" key="1">
    <source>
        <dbReference type="ARBA" id="ARBA00001933"/>
    </source>
</evidence>
<proteinExistence type="predicted"/>
<reference evidence="4" key="1">
    <citation type="submission" date="2020-10" db="EMBL/GenBank/DDBJ databases">
        <authorList>
            <person name="Gilroy R."/>
        </authorList>
    </citation>
    <scope>NUCLEOTIDE SEQUENCE</scope>
    <source>
        <strain evidence="4">CHK195-11698</strain>
    </source>
</reference>
<accession>A0A9D1KZH1</accession>
<dbReference type="Proteomes" id="UP000824175">
    <property type="component" value="Unassembled WGS sequence"/>
</dbReference>
<name>A0A9D1KZH1_9FIRM</name>